<comment type="caution">
    <text evidence="3">The sequence shown here is derived from an EMBL/GenBank/DDBJ whole genome shotgun (WGS) entry which is preliminary data.</text>
</comment>
<sequence length="119" mass="12527">MIRTTGSASIHSVGLPVLLVSPDMAGKRAPRPVGGGDGGTSGGTVDDGARGAARRTQGDRNPWYWLLAIPVVIPLITAVYNTAEPRLFGLPAFYWVQLAWIGLGVVATAAAYLLTRGRR</sequence>
<reference evidence="3" key="2">
    <citation type="submission" date="2020-09" db="EMBL/GenBank/DDBJ databases">
        <authorList>
            <person name="Sun Q."/>
            <person name="Ohkuma M."/>
        </authorList>
    </citation>
    <scope>NUCLEOTIDE SEQUENCE</scope>
    <source>
        <strain evidence="3">JCM 3090</strain>
    </source>
</reference>
<feature type="transmembrane region" description="Helical" evidence="2">
    <location>
        <begin position="92"/>
        <end position="114"/>
    </location>
</feature>
<proteinExistence type="predicted"/>
<feature type="compositionally biased region" description="Gly residues" evidence="1">
    <location>
        <begin position="33"/>
        <end position="42"/>
    </location>
</feature>
<evidence type="ECO:0000256" key="2">
    <source>
        <dbReference type="SAM" id="Phobius"/>
    </source>
</evidence>
<dbReference type="EMBL" id="BMQB01000007">
    <property type="protein sequence ID" value="GGK00953.1"/>
    <property type="molecule type" value="Genomic_DNA"/>
</dbReference>
<feature type="region of interest" description="Disordered" evidence="1">
    <location>
        <begin position="26"/>
        <end position="56"/>
    </location>
</feature>
<evidence type="ECO:0008006" key="5">
    <source>
        <dbReference type="Google" id="ProtNLM"/>
    </source>
</evidence>
<feature type="transmembrane region" description="Helical" evidence="2">
    <location>
        <begin position="63"/>
        <end position="80"/>
    </location>
</feature>
<dbReference type="AlphaFoldDB" id="A0A8J3BCN2"/>
<gene>
    <name evidence="3" type="ORF">GCM10010123_33660</name>
</gene>
<keyword evidence="4" id="KW-1185">Reference proteome</keyword>
<keyword evidence="2" id="KW-0812">Transmembrane</keyword>
<protein>
    <recommendedName>
        <fullName evidence="5">DUF3311 domain-containing protein</fullName>
    </recommendedName>
</protein>
<evidence type="ECO:0000313" key="4">
    <source>
        <dbReference type="Proteomes" id="UP000649739"/>
    </source>
</evidence>
<accession>A0A8J3BCN2</accession>
<dbReference type="InterPro" id="IPR021741">
    <property type="entry name" value="DUF3311"/>
</dbReference>
<reference evidence="3" key="1">
    <citation type="journal article" date="2014" name="Int. J. Syst. Evol. Microbiol.">
        <title>Complete genome sequence of Corynebacterium casei LMG S-19264T (=DSM 44701T), isolated from a smear-ripened cheese.</title>
        <authorList>
            <consortium name="US DOE Joint Genome Institute (JGI-PGF)"/>
            <person name="Walter F."/>
            <person name="Albersmeier A."/>
            <person name="Kalinowski J."/>
            <person name="Ruckert C."/>
        </authorList>
    </citation>
    <scope>NUCLEOTIDE SEQUENCE</scope>
    <source>
        <strain evidence="3">JCM 3090</strain>
    </source>
</reference>
<evidence type="ECO:0000313" key="3">
    <source>
        <dbReference type="EMBL" id="GGK00953.1"/>
    </source>
</evidence>
<evidence type="ECO:0000256" key="1">
    <source>
        <dbReference type="SAM" id="MobiDB-lite"/>
    </source>
</evidence>
<keyword evidence="2" id="KW-1133">Transmembrane helix</keyword>
<organism evidence="3 4">
    <name type="scientific">Pilimelia anulata</name>
    <dbReference type="NCBI Taxonomy" id="53371"/>
    <lineage>
        <taxon>Bacteria</taxon>
        <taxon>Bacillati</taxon>
        <taxon>Actinomycetota</taxon>
        <taxon>Actinomycetes</taxon>
        <taxon>Micromonosporales</taxon>
        <taxon>Micromonosporaceae</taxon>
        <taxon>Pilimelia</taxon>
    </lineage>
</organism>
<name>A0A8J3BCN2_9ACTN</name>
<dbReference type="Proteomes" id="UP000649739">
    <property type="component" value="Unassembled WGS sequence"/>
</dbReference>
<keyword evidence="2" id="KW-0472">Membrane</keyword>
<dbReference type="Pfam" id="PF11755">
    <property type="entry name" value="DUF3311"/>
    <property type="match status" value="1"/>
</dbReference>